<dbReference type="InterPro" id="IPR000070">
    <property type="entry name" value="Pectinesterase_cat"/>
</dbReference>
<accession>A0A835E5L7</accession>
<comment type="similarity">
    <text evidence="2">Belongs to the pectinesterase family.</text>
</comment>
<feature type="chain" id="PRO_5032620526" description="pectinesterase" evidence="9">
    <location>
        <begin position="29"/>
        <end position="335"/>
    </location>
</feature>
<evidence type="ECO:0000256" key="4">
    <source>
        <dbReference type="ARBA" id="ARBA00022801"/>
    </source>
</evidence>
<dbReference type="EC" id="3.1.1.11" evidence="3"/>
<evidence type="ECO:0000313" key="12">
    <source>
        <dbReference type="Proteomes" id="UP000636709"/>
    </source>
</evidence>
<name>A0A835E5L7_9POAL</name>
<keyword evidence="9" id="KW-0732">Signal</keyword>
<evidence type="ECO:0000313" key="11">
    <source>
        <dbReference type="EMBL" id="KAF8661824.1"/>
    </source>
</evidence>
<evidence type="ECO:0000256" key="8">
    <source>
        <dbReference type="ARBA" id="ARBA00057335"/>
    </source>
</evidence>
<comment type="pathway">
    <text evidence="1">Glycan metabolism; pectin degradation; 2-dehydro-3-deoxy-D-gluconate from pectin: step 1/5.</text>
</comment>
<protein>
    <recommendedName>
        <fullName evidence="3">pectinesterase</fullName>
        <ecNumber evidence="3">3.1.1.11</ecNumber>
    </recommendedName>
</protein>
<evidence type="ECO:0000256" key="3">
    <source>
        <dbReference type="ARBA" id="ARBA00013229"/>
    </source>
</evidence>
<dbReference type="GO" id="GO:0042545">
    <property type="term" value="P:cell wall modification"/>
    <property type="evidence" value="ECO:0007669"/>
    <property type="project" value="InterPro"/>
</dbReference>
<dbReference type="PANTHER" id="PTHR31321">
    <property type="entry name" value="ACYL-COA THIOESTER HYDROLASE YBHC-RELATED"/>
    <property type="match status" value="1"/>
</dbReference>
<evidence type="ECO:0000256" key="9">
    <source>
        <dbReference type="SAM" id="SignalP"/>
    </source>
</evidence>
<keyword evidence="5" id="KW-0063">Aspartyl esterase</keyword>
<dbReference type="GO" id="GO:0030599">
    <property type="term" value="F:pectinesterase activity"/>
    <property type="evidence" value="ECO:0007669"/>
    <property type="project" value="UniProtKB-EC"/>
</dbReference>
<reference evidence="11" key="1">
    <citation type="submission" date="2020-07" db="EMBL/GenBank/DDBJ databases">
        <title>Genome sequence and genetic diversity analysis of an under-domesticated orphan crop, white fonio (Digitaria exilis).</title>
        <authorList>
            <person name="Bennetzen J.L."/>
            <person name="Chen S."/>
            <person name="Ma X."/>
            <person name="Wang X."/>
            <person name="Yssel A.E.J."/>
            <person name="Chaluvadi S.R."/>
            <person name="Johnson M."/>
            <person name="Gangashetty P."/>
            <person name="Hamidou F."/>
            <person name="Sanogo M.D."/>
            <person name="Zwaenepoel A."/>
            <person name="Wallace J."/>
            <person name="Van De Peer Y."/>
            <person name="Van Deynze A."/>
        </authorList>
    </citation>
    <scope>NUCLEOTIDE SEQUENCE</scope>
    <source>
        <tissue evidence="11">Leaves</tissue>
    </source>
</reference>
<proteinExistence type="inferred from homology"/>
<dbReference type="UniPathway" id="UPA00545">
    <property type="reaction ID" value="UER00823"/>
</dbReference>
<dbReference type="EMBL" id="JACEFO010002392">
    <property type="protein sequence ID" value="KAF8661824.1"/>
    <property type="molecule type" value="Genomic_DNA"/>
</dbReference>
<dbReference type="Pfam" id="PF01095">
    <property type="entry name" value="Pectinesterase"/>
    <property type="match status" value="1"/>
</dbReference>
<dbReference type="Gene3D" id="2.160.20.10">
    <property type="entry name" value="Single-stranded right-handed beta-helix, Pectin lyase-like"/>
    <property type="match status" value="1"/>
</dbReference>
<dbReference type="OrthoDB" id="2019149at2759"/>
<comment type="caution">
    <text evidence="11">The sequence shown here is derived from an EMBL/GenBank/DDBJ whole genome shotgun (WGS) entry which is preliminary data.</text>
</comment>
<keyword evidence="12" id="KW-1185">Reference proteome</keyword>
<sequence>MKLRQGLVKMVLAVGLAVLASMAAVPQGRCVDAAGTTVMRSIFVNRDGGADFKSIQRAVDSVPFGNAQWIRVHVAAGVYNEKVTIPQNKSFILLEGEGRLQTSIEWADHAGRTTNTAATPTFAVYSTDFMARDITFKNTYSVEGRIEAAVAALVTGDRASFYRCGFVGVQDTLSDMDGRHYYEGCYIEGAMDFIWGSGQSLFQGCEIWTAPSPVSPGFITAQGRRSASDSGGFVFSRCTVRGVSPAYLGRAWRGFARVIFYQTAMSSVVVKEGWDAWNYKGSEGALTMVEAGCTGQGSNTTERVPWAKALSGGELAKFVDTSYVSGDGWLDAQPR</sequence>
<dbReference type="FunFam" id="2.160.20.10:FF:000013">
    <property type="entry name" value="Pectinesterase"/>
    <property type="match status" value="1"/>
</dbReference>
<dbReference type="AlphaFoldDB" id="A0A835E5L7"/>
<keyword evidence="4" id="KW-0378">Hydrolase</keyword>
<evidence type="ECO:0000256" key="7">
    <source>
        <dbReference type="ARBA" id="ARBA00047928"/>
    </source>
</evidence>
<evidence type="ECO:0000256" key="1">
    <source>
        <dbReference type="ARBA" id="ARBA00005184"/>
    </source>
</evidence>
<comment type="catalytic activity">
    <reaction evidence="7">
        <text>[(1-&gt;4)-alpha-D-galacturonosyl methyl ester](n) + n H2O = [(1-&gt;4)-alpha-D-galacturonosyl](n) + n methanol + n H(+)</text>
        <dbReference type="Rhea" id="RHEA:22380"/>
        <dbReference type="Rhea" id="RHEA-COMP:14570"/>
        <dbReference type="Rhea" id="RHEA-COMP:14573"/>
        <dbReference type="ChEBI" id="CHEBI:15377"/>
        <dbReference type="ChEBI" id="CHEBI:15378"/>
        <dbReference type="ChEBI" id="CHEBI:17790"/>
        <dbReference type="ChEBI" id="CHEBI:140522"/>
        <dbReference type="ChEBI" id="CHEBI:140523"/>
        <dbReference type="EC" id="3.1.1.11"/>
    </reaction>
</comment>
<evidence type="ECO:0000259" key="10">
    <source>
        <dbReference type="Pfam" id="PF01095"/>
    </source>
</evidence>
<dbReference type="InterPro" id="IPR012334">
    <property type="entry name" value="Pectin_lyas_fold"/>
</dbReference>
<organism evidence="11 12">
    <name type="scientific">Digitaria exilis</name>
    <dbReference type="NCBI Taxonomy" id="1010633"/>
    <lineage>
        <taxon>Eukaryota</taxon>
        <taxon>Viridiplantae</taxon>
        <taxon>Streptophyta</taxon>
        <taxon>Embryophyta</taxon>
        <taxon>Tracheophyta</taxon>
        <taxon>Spermatophyta</taxon>
        <taxon>Magnoliopsida</taxon>
        <taxon>Liliopsida</taxon>
        <taxon>Poales</taxon>
        <taxon>Poaceae</taxon>
        <taxon>PACMAD clade</taxon>
        <taxon>Panicoideae</taxon>
        <taxon>Panicodae</taxon>
        <taxon>Paniceae</taxon>
        <taxon>Anthephorinae</taxon>
        <taxon>Digitaria</taxon>
    </lineage>
</organism>
<evidence type="ECO:0000256" key="5">
    <source>
        <dbReference type="ARBA" id="ARBA00023085"/>
    </source>
</evidence>
<dbReference type="PANTHER" id="PTHR31321:SF134">
    <property type="entry name" value="PECTINESTERASE"/>
    <property type="match status" value="1"/>
</dbReference>
<dbReference type="InterPro" id="IPR011050">
    <property type="entry name" value="Pectin_lyase_fold/virulence"/>
</dbReference>
<feature type="domain" description="Pectinesterase catalytic" evidence="10">
    <location>
        <begin position="42"/>
        <end position="326"/>
    </location>
</feature>
<keyword evidence="6" id="KW-0325">Glycoprotein</keyword>
<feature type="signal peptide" evidence="9">
    <location>
        <begin position="1"/>
        <end position="28"/>
    </location>
</feature>
<dbReference type="Proteomes" id="UP000636709">
    <property type="component" value="Unassembled WGS sequence"/>
</dbReference>
<gene>
    <name evidence="11" type="ORF">HU200_056781</name>
</gene>
<dbReference type="GO" id="GO:0045490">
    <property type="term" value="P:pectin catabolic process"/>
    <property type="evidence" value="ECO:0007669"/>
    <property type="project" value="UniProtKB-UniPathway"/>
</dbReference>
<evidence type="ECO:0000256" key="6">
    <source>
        <dbReference type="ARBA" id="ARBA00023180"/>
    </source>
</evidence>
<dbReference type="SUPFAM" id="SSF51126">
    <property type="entry name" value="Pectin lyase-like"/>
    <property type="match status" value="1"/>
</dbReference>
<comment type="function">
    <text evidence="8">Acts in the modification of cell walls via demethylesterification of cell wall pectin.</text>
</comment>
<evidence type="ECO:0000256" key="2">
    <source>
        <dbReference type="ARBA" id="ARBA00008891"/>
    </source>
</evidence>